<evidence type="ECO:0000313" key="1">
    <source>
        <dbReference type="EMBL" id="HIY67929.1"/>
    </source>
</evidence>
<dbReference type="AlphaFoldDB" id="A0A9D1YXY9"/>
<proteinExistence type="predicted"/>
<evidence type="ECO:0000313" key="2">
    <source>
        <dbReference type="Proteomes" id="UP000886844"/>
    </source>
</evidence>
<reference evidence="1" key="2">
    <citation type="submission" date="2021-04" db="EMBL/GenBank/DDBJ databases">
        <authorList>
            <person name="Gilroy R."/>
        </authorList>
    </citation>
    <scope>NUCLEOTIDE SEQUENCE</scope>
    <source>
        <strain evidence="1">5134</strain>
    </source>
</reference>
<evidence type="ECO:0008006" key="3">
    <source>
        <dbReference type="Google" id="ProtNLM"/>
    </source>
</evidence>
<reference evidence="1" key="1">
    <citation type="journal article" date="2021" name="PeerJ">
        <title>Extensive microbial diversity within the chicken gut microbiome revealed by metagenomics and culture.</title>
        <authorList>
            <person name="Gilroy R."/>
            <person name="Ravi A."/>
            <person name="Getino M."/>
            <person name="Pursley I."/>
            <person name="Horton D.L."/>
            <person name="Alikhan N.F."/>
            <person name="Baker D."/>
            <person name="Gharbi K."/>
            <person name="Hall N."/>
            <person name="Watson M."/>
            <person name="Adriaenssens E.M."/>
            <person name="Foster-Nyarko E."/>
            <person name="Jarju S."/>
            <person name="Secka A."/>
            <person name="Antonio M."/>
            <person name="Oren A."/>
            <person name="Chaudhuri R.R."/>
            <person name="La Ragione R."/>
            <person name="Hildebrand F."/>
            <person name="Pallen M.J."/>
        </authorList>
    </citation>
    <scope>NUCLEOTIDE SEQUENCE</scope>
    <source>
        <strain evidence="1">5134</strain>
    </source>
</reference>
<dbReference type="EMBL" id="DXDA01000007">
    <property type="protein sequence ID" value="HIY67929.1"/>
    <property type="molecule type" value="Genomic_DNA"/>
</dbReference>
<accession>A0A9D1YXY9</accession>
<sequence>MQEKHEGNGSFTNELIRSSLSLVDFEQRMIYLQLKYPGIREIAAQRHHSPLKISKRFTNSDLMEVIASLSAVGFFCQQDDSPATFIQITREFETLCNTSFKNPDNCRWAVLNRKNRLTHFLDTLRGTLVELSQK</sequence>
<organism evidence="1 2">
    <name type="scientific">Candidatus Alistipes intestinigallinarum</name>
    <dbReference type="NCBI Taxonomy" id="2838440"/>
    <lineage>
        <taxon>Bacteria</taxon>
        <taxon>Pseudomonadati</taxon>
        <taxon>Bacteroidota</taxon>
        <taxon>Bacteroidia</taxon>
        <taxon>Bacteroidales</taxon>
        <taxon>Rikenellaceae</taxon>
        <taxon>Alistipes</taxon>
    </lineage>
</organism>
<protein>
    <recommendedName>
        <fullName evidence="3">RteC protein</fullName>
    </recommendedName>
</protein>
<gene>
    <name evidence="1" type="ORF">H9828_00770</name>
</gene>
<dbReference type="Proteomes" id="UP000886844">
    <property type="component" value="Unassembled WGS sequence"/>
</dbReference>
<name>A0A9D1YXY9_9BACT</name>
<comment type="caution">
    <text evidence="1">The sequence shown here is derived from an EMBL/GenBank/DDBJ whole genome shotgun (WGS) entry which is preliminary data.</text>
</comment>